<name>A9F4G9_SORC5</name>
<dbReference type="PANTHER" id="PTHR10799">
    <property type="entry name" value="SNF2/RAD54 HELICASE FAMILY"/>
    <property type="match status" value="1"/>
</dbReference>
<dbReference type="CDD" id="cd18793">
    <property type="entry name" value="SF2_C_SNF"/>
    <property type="match status" value="1"/>
</dbReference>
<evidence type="ECO:0000259" key="5">
    <source>
        <dbReference type="PROSITE" id="PS51192"/>
    </source>
</evidence>
<evidence type="ECO:0000259" key="6">
    <source>
        <dbReference type="PROSITE" id="PS51194"/>
    </source>
</evidence>
<evidence type="ECO:0000256" key="1">
    <source>
        <dbReference type="ARBA" id="ARBA00022801"/>
    </source>
</evidence>
<feature type="domain" description="Helicase ATP-binding" evidence="5">
    <location>
        <begin position="244"/>
        <end position="402"/>
    </location>
</feature>
<dbReference type="BioCyc" id="SCEL448385:SCE_RS38630-MONOMER"/>
<dbReference type="SMART" id="SM00490">
    <property type="entry name" value="HELICc"/>
    <property type="match status" value="1"/>
</dbReference>
<dbReference type="InterPro" id="IPR014001">
    <property type="entry name" value="Helicase_ATP-bd"/>
</dbReference>
<dbReference type="Gene3D" id="3.40.50.10810">
    <property type="entry name" value="Tandem AAA-ATPase domain"/>
    <property type="match status" value="1"/>
</dbReference>
<keyword evidence="8" id="KW-1185">Reference proteome</keyword>
<protein>
    <submittedName>
        <fullName evidence="7">Helicase, Snf2 family</fullName>
    </submittedName>
</protein>
<dbReference type="InterPro" id="IPR027417">
    <property type="entry name" value="P-loop_NTPase"/>
</dbReference>
<dbReference type="STRING" id="448385.sce7539"/>
<keyword evidence="1" id="KW-0378">Hydrolase</keyword>
<dbReference type="OrthoDB" id="18878at2"/>
<dbReference type="Proteomes" id="UP000002139">
    <property type="component" value="Chromosome"/>
</dbReference>
<dbReference type="GO" id="GO:0016787">
    <property type="term" value="F:hydrolase activity"/>
    <property type="evidence" value="ECO:0007669"/>
    <property type="project" value="UniProtKB-KW"/>
</dbReference>
<dbReference type="SUPFAM" id="SSF52540">
    <property type="entry name" value="P-loop containing nucleoside triphosphate hydrolases"/>
    <property type="match status" value="2"/>
</dbReference>
<dbReference type="PROSITE" id="PS51194">
    <property type="entry name" value="HELICASE_CTER"/>
    <property type="match status" value="1"/>
</dbReference>
<dbReference type="InterPro" id="IPR007527">
    <property type="entry name" value="Znf_SWIM"/>
</dbReference>
<evidence type="ECO:0000313" key="8">
    <source>
        <dbReference type="Proteomes" id="UP000002139"/>
    </source>
</evidence>
<dbReference type="SMART" id="SM00487">
    <property type="entry name" value="DEXDc"/>
    <property type="match status" value="1"/>
</dbReference>
<dbReference type="eggNOG" id="COG0553">
    <property type="taxonomic scope" value="Bacteria"/>
</dbReference>
<dbReference type="InterPro" id="IPR038718">
    <property type="entry name" value="SNF2-like_sf"/>
</dbReference>
<keyword evidence="2" id="KW-0863">Zinc-finger</keyword>
<dbReference type="PROSITE" id="PS50966">
    <property type="entry name" value="ZF_SWIM"/>
    <property type="match status" value="1"/>
</dbReference>
<dbReference type="InterPro" id="IPR000330">
    <property type="entry name" value="SNF2_N"/>
</dbReference>
<accession>A9F4G9</accession>
<sequence>MLGSLLCAVAITRRLRQSCAVRPVSIEPTRWDSPRCDDYEDTDAVRRYEREVRVYRAHSEPFSVTPLSGRVDGDYAVASGSGGRYVVDLVDAGARHDTCSCPDFLGNELGTCKHLEAVRRAVAERPAWRRALARIDAPARPTLTVDAQDGLRLLAVGAWPASLREERARLVQAGGLLRMASEGGLGNHAPASRIVHAALPAAERLAGAIWRKRRRRSLDARAGREQGALEALGLPLFPYQREGVLHLFRNGRALLADDMGLGKTLQAIAACELLRRRGEARRVLIVTAASLKHQWAQEIARWTGERAAVLGGSPAQRTGALAMEAAYTVLSYELTWRELSRLKALAADVLVLDEAQRAKNFRTKTAATLRAIPSRFLFVLTGTPVENRLDDLYALLQLVDPALLGPLWRFNADFHRQDERGRIVGYRNLGELRRRVAPVALRRERAEVLLDLPPLLEQTRYTPLTREQRELEADYRAQAARLLAIAERRALRKEELDRLMMMLMKARQACNALELCDPRRRKKASPKLDELEALIAEVTAQPRNKVIVFSEWVGMLELASERLDRLRVGHAMLHGDVPTDRRPALLDRFRDDPAVRVLLSTDAGGVGLNLQAASYVVHLDLPWNPARLDQRTARAHRLGQGRSVSVTYLCAEEGIERGIEGILSEKRKVLVASLRADSTVEELSAPSFSVVLREMRQVLAAAEEGAMGAAAEGVAEEVHAALPAEGDAGGGRGAPALLAGWPASEAAPALLAGWSASEAAPASGAVARASVAQVAEEGAAPAALLAGAAEAGGGEAAEAGGEEAAEAGGDRPRAHCPRVEAAQRAAQDRLRLAQVVLDAGFAADAARAAYEALAGAITGLLEGPAPESHAALVAVVYRELVPSGGLPVEAHAVLARLHDLGTLARAGVTLDAALARSAVDEAATWIDRLGAGAAQRAAEPRAAR</sequence>
<feature type="region of interest" description="Disordered" evidence="3">
    <location>
        <begin position="794"/>
        <end position="813"/>
    </location>
</feature>
<keyword evidence="2" id="KW-0479">Metal-binding</keyword>
<dbReference type="InterPro" id="IPR049730">
    <property type="entry name" value="SNF2/RAD54-like_C"/>
</dbReference>
<reference evidence="7 8" key="1">
    <citation type="journal article" date="2007" name="Nat. Biotechnol.">
        <title>Complete genome sequence of the myxobacterium Sorangium cellulosum.</title>
        <authorList>
            <person name="Schneiker S."/>
            <person name="Perlova O."/>
            <person name="Kaiser O."/>
            <person name="Gerth K."/>
            <person name="Alici A."/>
            <person name="Altmeyer M.O."/>
            <person name="Bartels D."/>
            <person name="Bekel T."/>
            <person name="Beyer S."/>
            <person name="Bode E."/>
            <person name="Bode H.B."/>
            <person name="Bolten C.J."/>
            <person name="Choudhuri J.V."/>
            <person name="Doss S."/>
            <person name="Elnakady Y.A."/>
            <person name="Frank B."/>
            <person name="Gaigalat L."/>
            <person name="Goesmann A."/>
            <person name="Groeger C."/>
            <person name="Gross F."/>
            <person name="Jelsbak L."/>
            <person name="Jelsbak L."/>
            <person name="Kalinowski J."/>
            <person name="Kegler C."/>
            <person name="Knauber T."/>
            <person name="Konietzny S."/>
            <person name="Kopp M."/>
            <person name="Krause L."/>
            <person name="Krug D."/>
            <person name="Linke B."/>
            <person name="Mahmud T."/>
            <person name="Martinez-Arias R."/>
            <person name="McHardy A.C."/>
            <person name="Merai M."/>
            <person name="Meyer F."/>
            <person name="Mormann S."/>
            <person name="Munoz-Dorado J."/>
            <person name="Perez J."/>
            <person name="Pradella S."/>
            <person name="Rachid S."/>
            <person name="Raddatz G."/>
            <person name="Rosenau F."/>
            <person name="Rueckert C."/>
            <person name="Sasse F."/>
            <person name="Scharfe M."/>
            <person name="Schuster S.C."/>
            <person name="Suen G."/>
            <person name="Treuner-Lange A."/>
            <person name="Velicer G.J."/>
            <person name="Vorholter F.-J."/>
            <person name="Weissman K.J."/>
            <person name="Welch R.D."/>
            <person name="Wenzel S.C."/>
            <person name="Whitworth D.E."/>
            <person name="Wilhelm S."/>
            <person name="Wittmann C."/>
            <person name="Bloecker H."/>
            <person name="Puehler A."/>
            <person name="Mueller R."/>
        </authorList>
    </citation>
    <scope>NUCLEOTIDE SEQUENCE [LARGE SCALE GENOMIC DNA]</scope>
    <source>
        <strain evidence="8">So ce56</strain>
    </source>
</reference>
<evidence type="ECO:0000256" key="2">
    <source>
        <dbReference type="PROSITE-ProRule" id="PRU00325"/>
    </source>
</evidence>
<keyword evidence="2" id="KW-0862">Zinc</keyword>
<keyword evidence="7" id="KW-0347">Helicase</keyword>
<keyword evidence="7" id="KW-0547">Nucleotide-binding</keyword>
<dbReference type="GO" id="GO:0004386">
    <property type="term" value="F:helicase activity"/>
    <property type="evidence" value="ECO:0007669"/>
    <property type="project" value="UniProtKB-KW"/>
</dbReference>
<feature type="domain" description="SWIM-type" evidence="4">
    <location>
        <begin position="85"/>
        <end position="123"/>
    </location>
</feature>
<feature type="domain" description="Helicase C-terminal" evidence="6">
    <location>
        <begin position="530"/>
        <end position="678"/>
    </location>
</feature>
<gene>
    <name evidence="7" type="ordered locus">sce7539</name>
</gene>
<dbReference type="Pfam" id="PF00176">
    <property type="entry name" value="SNF2-rel_dom"/>
    <property type="match status" value="1"/>
</dbReference>
<dbReference type="InterPro" id="IPR001650">
    <property type="entry name" value="Helicase_C-like"/>
</dbReference>
<dbReference type="AlphaFoldDB" id="A9F4G9"/>
<dbReference type="PROSITE" id="PS51192">
    <property type="entry name" value="HELICASE_ATP_BIND_1"/>
    <property type="match status" value="1"/>
</dbReference>
<evidence type="ECO:0000259" key="4">
    <source>
        <dbReference type="PROSITE" id="PS50966"/>
    </source>
</evidence>
<proteinExistence type="predicted"/>
<dbReference type="EMBL" id="AM746676">
    <property type="protein sequence ID" value="CAN97708.1"/>
    <property type="molecule type" value="Genomic_DNA"/>
</dbReference>
<dbReference type="KEGG" id="scl:sce7539"/>
<dbReference type="GO" id="GO:0008270">
    <property type="term" value="F:zinc ion binding"/>
    <property type="evidence" value="ECO:0007669"/>
    <property type="project" value="UniProtKB-KW"/>
</dbReference>
<keyword evidence="7" id="KW-0067">ATP-binding</keyword>
<dbReference type="Pfam" id="PF00271">
    <property type="entry name" value="Helicase_C"/>
    <property type="match status" value="1"/>
</dbReference>
<dbReference type="GO" id="GO:0005524">
    <property type="term" value="F:ATP binding"/>
    <property type="evidence" value="ECO:0007669"/>
    <property type="project" value="InterPro"/>
</dbReference>
<evidence type="ECO:0000313" key="7">
    <source>
        <dbReference type="EMBL" id="CAN97708.1"/>
    </source>
</evidence>
<organism evidence="7 8">
    <name type="scientific">Sorangium cellulosum (strain So ce56)</name>
    <name type="common">Polyangium cellulosum (strain So ce56)</name>
    <dbReference type="NCBI Taxonomy" id="448385"/>
    <lineage>
        <taxon>Bacteria</taxon>
        <taxon>Pseudomonadati</taxon>
        <taxon>Myxococcota</taxon>
        <taxon>Polyangia</taxon>
        <taxon>Polyangiales</taxon>
        <taxon>Polyangiaceae</taxon>
        <taxon>Sorangium</taxon>
    </lineage>
</organism>
<dbReference type="Gene3D" id="3.40.50.300">
    <property type="entry name" value="P-loop containing nucleotide triphosphate hydrolases"/>
    <property type="match status" value="1"/>
</dbReference>
<dbReference type="HOGENOM" id="CLU_317587_0_0_7"/>
<evidence type="ECO:0000256" key="3">
    <source>
        <dbReference type="SAM" id="MobiDB-lite"/>
    </source>
</evidence>